<comment type="caution">
    <text evidence="2">The sequence shown here is derived from an EMBL/GenBank/DDBJ whole genome shotgun (WGS) entry which is preliminary data.</text>
</comment>
<sequence>MGQLNIPSSAVIYVDTAIVIYSVEFNPDYWQLLQPLWAKLQANEISIVSSELTLMECLVVPLRNGNNLLVDTYEQLLSSQVSLVPISQTILKNAAQLRATTNLRTPDAIHGATALSQGCTLFITNDTGFRNVPNLSVVILSEVLAS</sequence>
<dbReference type="AlphaFoldDB" id="A0AAV3XAI2"/>
<dbReference type="InterPro" id="IPR029060">
    <property type="entry name" value="PIN-like_dom_sf"/>
</dbReference>
<dbReference type="RefSeq" id="WP_226584815.1">
    <property type="nucleotide sequence ID" value="NZ_BLAY01000066.1"/>
</dbReference>
<evidence type="ECO:0000259" key="1">
    <source>
        <dbReference type="Pfam" id="PF01850"/>
    </source>
</evidence>
<dbReference type="Gene3D" id="3.40.50.1010">
    <property type="entry name" value="5'-nuclease"/>
    <property type="match status" value="1"/>
</dbReference>
<accession>A0AAV3XAI2</accession>
<protein>
    <submittedName>
        <fullName evidence="2">PilT protein domain protein</fullName>
    </submittedName>
</protein>
<dbReference type="Proteomes" id="UP001050975">
    <property type="component" value="Unassembled WGS sequence"/>
</dbReference>
<name>A0AAV3XAI2_9CYAN</name>
<dbReference type="EMBL" id="BLAY01000066">
    <property type="protein sequence ID" value="GET39458.1"/>
    <property type="molecule type" value="Genomic_DNA"/>
</dbReference>
<dbReference type="Pfam" id="PF01850">
    <property type="entry name" value="PIN"/>
    <property type="match status" value="1"/>
</dbReference>
<dbReference type="SUPFAM" id="SSF88723">
    <property type="entry name" value="PIN domain-like"/>
    <property type="match status" value="1"/>
</dbReference>
<evidence type="ECO:0000313" key="2">
    <source>
        <dbReference type="EMBL" id="GET39458.1"/>
    </source>
</evidence>
<keyword evidence="3" id="KW-1185">Reference proteome</keyword>
<organism evidence="2 3">
    <name type="scientific">Microseira wollei NIES-4236</name>
    <dbReference type="NCBI Taxonomy" id="2530354"/>
    <lineage>
        <taxon>Bacteria</taxon>
        <taxon>Bacillati</taxon>
        <taxon>Cyanobacteriota</taxon>
        <taxon>Cyanophyceae</taxon>
        <taxon>Oscillatoriophycideae</taxon>
        <taxon>Aerosakkonematales</taxon>
        <taxon>Aerosakkonemataceae</taxon>
        <taxon>Microseira</taxon>
    </lineage>
</organism>
<dbReference type="InterPro" id="IPR002716">
    <property type="entry name" value="PIN_dom"/>
</dbReference>
<reference evidence="2" key="1">
    <citation type="submission" date="2019-10" db="EMBL/GenBank/DDBJ databases">
        <title>Draft genome sequece of Microseira wollei NIES-4236.</title>
        <authorList>
            <person name="Yamaguchi H."/>
            <person name="Suzuki S."/>
            <person name="Kawachi M."/>
        </authorList>
    </citation>
    <scope>NUCLEOTIDE SEQUENCE</scope>
    <source>
        <strain evidence="2">NIES-4236</strain>
    </source>
</reference>
<evidence type="ECO:0000313" key="3">
    <source>
        <dbReference type="Proteomes" id="UP001050975"/>
    </source>
</evidence>
<proteinExistence type="predicted"/>
<feature type="domain" description="PIN" evidence="1">
    <location>
        <begin position="12"/>
        <end position="133"/>
    </location>
</feature>
<gene>
    <name evidence="2" type="ORF">MiSe_42270</name>
</gene>